<dbReference type="Proteomes" id="UP000622580">
    <property type="component" value="Unassembled WGS sequence"/>
</dbReference>
<keyword evidence="3" id="KW-1185">Reference proteome</keyword>
<dbReference type="EMBL" id="CP068570">
    <property type="protein sequence ID" value="QQZ50286.1"/>
    <property type="molecule type" value="Genomic_DNA"/>
</dbReference>
<evidence type="ECO:0000313" key="3">
    <source>
        <dbReference type="Proteomes" id="UP000622580"/>
    </source>
</evidence>
<reference evidence="1" key="2">
    <citation type="submission" date="2021-04" db="EMBL/GenBank/DDBJ databases">
        <title>Draft genome assembly of strain Phenylobacterium sp. 20VBR1 using MiniION and Illumina platforms.</title>
        <authorList>
            <person name="Thomas F.A."/>
            <person name="Krishnan K.P."/>
            <person name="Sinha R.K."/>
        </authorList>
    </citation>
    <scope>NUCLEOTIDE SEQUENCE</scope>
    <source>
        <strain evidence="1">20VBR1</strain>
    </source>
</reference>
<accession>A0A941D363</accession>
<evidence type="ECO:0000313" key="1">
    <source>
        <dbReference type="EMBL" id="MBR7621455.1"/>
    </source>
</evidence>
<dbReference type="AlphaFoldDB" id="A0A941D363"/>
<dbReference type="EMBL" id="JAGSGD010000002">
    <property type="protein sequence ID" value="MBR7621455.1"/>
    <property type="molecule type" value="Genomic_DNA"/>
</dbReference>
<evidence type="ECO:0000313" key="2">
    <source>
        <dbReference type="EMBL" id="QQZ50286.1"/>
    </source>
</evidence>
<dbReference type="RefSeq" id="WP_215342931.1">
    <property type="nucleotide sequence ID" value="NZ_JAGSGD010000002.1"/>
</dbReference>
<gene>
    <name evidence="2" type="ORF">JKL49_00725</name>
    <name evidence="1" type="ORF">JKL49_18835</name>
</gene>
<protein>
    <submittedName>
        <fullName evidence="1">Uncharacterized protein</fullName>
    </submittedName>
</protein>
<reference evidence="2" key="1">
    <citation type="submission" date="2021-01" db="EMBL/GenBank/DDBJ databases">
        <title>Genome sequence of Phenylobacterium sp. 20VBR1 isolated from a valley glaceir, Ny-Alesund, Svalbard.</title>
        <authorList>
            <person name="Thomas F.A."/>
            <person name="Krishnan K.P."/>
            <person name="Sinha R.K."/>
        </authorList>
    </citation>
    <scope>NUCLEOTIDE SEQUENCE</scope>
    <source>
        <strain evidence="2">20VBR1</strain>
    </source>
</reference>
<organism evidence="1 3">
    <name type="scientific">Phenylobacterium glaciei</name>
    <dbReference type="NCBI Taxonomy" id="2803784"/>
    <lineage>
        <taxon>Bacteria</taxon>
        <taxon>Pseudomonadati</taxon>
        <taxon>Pseudomonadota</taxon>
        <taxon>Alphaproteobacteria</taxon>
        <taxon>Caulobacterales</taxon>
        <taxon>Caulobacteraceae</taxon>
        <taxon>Phenylobacterium</taxon>
    </lineage>
</organism>
<proteinExistence type="predicted"/>
<name>A0A941D363_9CAUL</name>
<sequence>MVHIPFLDEIDAFVRINQLSESAFGRLAVNDWKLIRQLRAGRRLWPDTEGRVRTFMVTYRPKARVEAG</sequence>